<evidence type="ECO:0000313" key="2">
    <source>
        <dbReference type="Proteomes" id="UP001620626"/>
    </source>
</evidence>
<proteinExistence type="predicted"/>
<dbReference type="EMBL" id="JBICBT010000180">
    <property type="protein sequence ID" value="KAL3121646.1"/>
    <property type="molecule type" value="Genomic_DNA"/>
</dbReference>
<comment type="caution">
    <text evidence="1">The sequence shown here is derived from an EMBL/GenBank/DDBJ whole genome shotgun (WGS) entry which is preliminary data.</text>
</comment>
<organism evidence="1 2">
    <name type="scientific">Heterodera trifolii</name>
    <dbReference type="NCBI Taxonomy" id="157864"/>
    <lineage>
        <taxon>Eukaryota</taxon>
        <taxon>Metazoa</taxon>
        <taxon>Ecdysozoa</taxon>
        <taxon>Nematoda</taxon>
        <taxon>Chromadorea</taxon>
        <taxon>Rhabditida</taxon>
        <taxon>Tylenchina</taxon>
        <taxon>Tylenchomorpha</taxon>
        <taxon>Tylenchoidea</taxon>
        <taxon>Heteroderidae</taxon>
        <taxon>Heteroderinae</taxon>
        <taxon>Heterodera</taxon>
    </lineage>
</organism>
<protein>
    <submittedName>
        <fullName evidence="1">Uncharacterized protein</fullName>
    </submittedName>
</protein>
<sequence length="80" mass="9152">MLTECYFHNAEALQSELINLRPTLERVCRQLSNLNMPDDSPFMYQIIRSKLPSTILSELVKMERAAGIQWGTPQLRAGTN</sequence>
<name>A0ABD2M2J8_9BILA</name>
<accession>A0ABD2M2J8</accession>
<keyword evidence="2" id="KW-1185">Reference proteome</keyword>
<reference evidence="1 2" key="1">
    <citation type="submission" date="2024-10" db="EMBL/GenBank/DDBJ databases">
        <authorList>
            <person name="Kim D."/>
        </authorList>
    </citation>
    <scope>NUCLEOTIDE SEQUENCE [LARGE SCALE GENOMIC DNA]</scope>
    <source>
        <strain evidence="1">BH-2024</strain>
    </source>
</reference>
<gene>
    <name evidence="1" type="ORF">niasHT_006152</name>
</gene>
<dbReference type="Proteomes" id="UP001620626">
    <property type="component" value="Unassembled WGS sequence"/>
</dbReference>
<evidence type="ECO:0000313" key="1">
    <source>
        <dbReference type="EMBL" id="KAL3121646.1"/>
    </source>
</evidence>
<dbReference type="AlphaFoldDB" id="A0ABD2M2J8"/>